<dbReference type="SUPFAM" id="SSF52540">
    <property type="entry name" value="P-loop containing nucleoside triphosphate hydrolases"/>
    <property type="match status" value="1"/>
</dbReference>
<dbReference type="InterPro" id="IPR003593">
    <property type="entry name" value="AAA+_ATPase"/>
</dbReference>
<feature type="domain" description="AAA+ ATPase" evidence="3">
    <location>
        <begin position="306"/>
        <end position="460"/>
    </location>
</feature>
<evidence type="ECO:0000256" key="1">
    <source>
        <dbReference type="ARBA" id="ARBA00006611"/>
    </source>
</evidence>
<feature type="compositionally biased region" description="Low complexity" evidence="2">
    <location>
        <begin position="13"/>
        <end position="47"/>
    </location>
</feature>
<dbReference type="PANTHER" id="PTHR30486:SF15">
    <property type="entry name" value="TYPE II_IV SECRETION SYSTEM ATPASE"/>
    <property type="match status" value="1"/>
</dbReference>
<dbReference type="PANTHER" id="PTHR30486">
    <property type="entry name" value="TWITCHING MOTILITY PROTEIN PILT"/>
    <property type="match status" value="1"/>
</dbReference>
<dbReference type="InterPro" id="IPR050921">
    <property type="entry name" value="T4SS_GSP_E_ATPase"/>
</dbReference>
<dbReference type="Gene3D" id="3.30.450.380">
    <property type="match status" value="1"/>
</dbReference>
<feature type="compositionally biased region" description="Basic and acidic residues" evidence="2">
    <location>
        <begin position="1"/>
        <end position="10"/>
    </location>
</feature>
<dbReference type="CDD" id="cd01130">
    <property type="entry name" value="VirB11-like_ATPase"/>
    <property type="match status" value="1"/>
</dbReference>
<evidence type="ECO:0000259" key="3">
    <source>
        <dbReference type="SMART" id="SM00382"/>
    </source>
</evidence>
<keyword evidence="4" id="KW-0378">Hydrolase</keyword>
<comment type="similarity">
    <text evidence="1">Belongs to the GSP E family.</text>
</comment>
<dbReference type="InterPro" id="IPR001482">
    <property type="entry name" value="T2SS/T4SS_dom"/>
</dbReference>
<dbReference type="GO" id="GO:0016887">
    <property type="term" value="F:ATP hydrolysis activity"/>
    <property type="evidence" value="ECO:0007669"/>
    <property type="project" value="InterPro"/>
</dbReference>
<dbReference type="Gene3D" id="3.40.50.300">
    <property type="entry name" value="P-loop containing nucleotide triphosphate hydrolases"/>
    <property type="match status" value="1"/>
</dbReference>
<reference evidence="4" key="1">
    <citation type="submission" date="2020-02" db="EMBL/GenBank/DDBJ databases">
        <authorList>
            <person name="Meier V. D."/>
        </authorList>
    </citation>
    <scope>NUCLEOTIDE SEQUENCE</scope>
    <source>
        <strain evidence="4">AVDCRST_MAG40</strain>
    </source>
</reference>
<evidence type="ECO:0000256" key="2">
    <source>
        <dbReference type="SAM" id="MobiDB-lite"/>
    </source>
</evidence>
<dbReference type="Pfam" id="PF00437">
    <property type="entry name" value="T2SSE"/>
    <property type="match status" value="1"/>
</dbReference>
<protein>
    <submittedName>
        <fullName evidence="4">Type II/IV secretion system ATP hydrolase TadA/VirB11/CpaF, TadA subfamily</fullName>
    </submittedName>
</protein>
<gene>
    <name evidence="4" type="ORF">AVDCRST_MAG40-116</name>
</gene>
<dbReference type="SMART" id="SM00382">
    <property type="entry name" value="AAA"/>
    <property type="match status" value="1"/>
</dbReference>
<accession>A0A6J4K602</accession>
<dbReference type="AlphaFoldDB" id="A0A6J4K602"/>
<sequence>MSTSLRDRLLGRSAPSGSPPANGSAPANGGAPAAQPAAAPAPIAGPHKAADANRTTPSIGVATLPDPRAVGGDAARSVTQRLNGTASGGEAPAAAPNRASSMYTRADEAPTLSPVEQLKVDLHRRLIERLDLEALEKIRDERVLQTQIRQAVLEFLKGESTPLSQRERDEIIEQIGWEVTGLGPLEPLFRDPTISDILVNGSKDVYIERRGKLSRVSTTFRNDAHLLAIIDRIVSRVGRRVDESSPMVDARLPDGSRVNAIIPPLAIDGPVLSIRRFGNSISPQQLVEKGAFTEPMLELLAGCVHARLNILISGGTGSGKTTMLNALSSFIPSYERVVTIEDAAELRLQQDHVVRLETRPPNSESRGEVSARDLVKNALRMRPDRVILGEVRGAEALDMLQAMNTGHEGSLATLHANTPRDALSRLETMILFAGTNLPNRAMREQISSAIDLIVQVSRLSDGTRRVTSITEVTSMEGDVITAQELFRFHRRGVSPEGIIIGDFASTGVRPLFAERLRIAGVELPAGLFSEMPPSLRAAR</sequence>
<evidence type="ECO:0000313" key="4">
    <source>
        <dbReference type="EMBL" id="CAA9297263.1"/>
    </source>
</evidence>
<dbReference type="EMBL" id="CADCTX010000034">
    <property type="protein sequence ID" value="CAA9297263.1"/>
    <property type="molecule type" value="Genomic_DNA"/>
</dbReference>
<organism evidence="4">
    <name type="scientific">uncultured Gemmatimonadaceae bacterium</name>
    <dbReference type="NCBI Taxonomy" id="246130"/>
    <lineage>
        <taxon>Bacteria</taxon>
        <taxon>Pseudomonadati</taxon>
        <taxon>Gemmatimonadota</taxon>
        <taxon>Gemmatimonadia</taxon>
        <taxon>Gemmatimonadales</taxon>
        <taxon>Gemmatimonadaceae</taxon>
        <taxon>environmental samples</taxon>
    </lineage>
</organism>
<proteinExistence type="inferred from homology"/>
<feature type="region of interest" description="Disordered" evidence="2">
    <location>
        <begin position="1"/>
        <end position="75"/>
    </location>
</feature>
<name>A0A6J4K602_9BACT</name>
<dbReference type="InterPro" id="IPR027417">
    <property type="entry name" value="P-loop_NTPase"/>
</dbReference>